<organism evidence="2 3">
    <name type="scientific">Athelia psychrophila</name>
    <dbReference type="NCBI Taxonomy" id="1759441"/>
    <lineage>
        <taxon>Eukaryota</taxon>
        <taxon>Fungi</taxon>
        <taxon>Dikarya</taxon>
        <taxon>Basidiomycota</taxon>
        <taxon>Agaricomycotina</taxon>
        <taxon>Agaricomycetes</taxon>
        <taxon>Agaricomycetidae</taxon>
        <taxon>Atheliales</taxon>
        <taxon>Atheliaceae</taxon>
        <taxon>Athelia</taxon>
    </lineage>
</organism>
<dbReference type="AlphaFoldDB" id="A0A166H0P9"/>
<accession>A0A166H0P9</accession>
<keyword evidence="1" id="KW-0732">Signal</keyword>
<evidence type="ECO:0000256" key="1">
    <source>
        <dbReference type="SAM" id="SignalP"/>
    </source>
</evidence>
<gene>
    <name evidence="2" type="ORF">FIBSPDRAFT_594596</name>
</gene>
<reference evidence="2 3" key="1">
    <citation type="journal article" date="2016" name="Mol. Biol. Evol.">
        <title>Comparative Genomics of Early-Diverging Mushroom-Forming Fungi Provides Insights into the Origins of Lignocellulose Decay Capabilities.</title>
        <authorList>
            <person name="Nagy L.G."/>
            <person name="Riley R."/>
            <person name="Tritt A."/>
            <person name="Adam C."/>
            <person name="Daum C."/>
            <person name="Floudas D."/>
            <person name="Sun H."/>
            <person name="Yadav J.S."/>
            <person name="Pangilinan J."/>
            <person name="Larsson K.H."/>
            <person name="Matsuura K."/>
            <person name="Barry K."/>
            <person name="Labutti K."/>
            <person name="Kuo R."/>
            <person name="Ohm R.A."/>
            <person name="Bhattacharya S.S."/>
            <person name="Shirouzu T."/>
            <person name="Yoshinaga Y."/>
            <person name="Martin F.M."/>
            <person name="Grigoriev I.V."/>
            <person name="Hibbett D.S."/>
        </authorList>
    </citation>
    <scope>NUCLEOTIDE SEQUENCE [LARGE SCALE GENOMIC DNA]</scope>
    <source>
        <strain evidence="2 3">CBS 109695</strain>
    </source>
</reference>
<evidence type="ECO:0000313" key="2">
    <source>
        <dbReference type="EMBL" id="KZP18361.1"/>
    </source>
</evidence>
<feature type="signal peptide" evidence="1">
    <location>
        <begin position="1"/>
        <end position="22"/>
    </location>
</feature>
<feature type="chain" id="PRO_5007874260" evidence="1">
    <location>
        <begin position="23"/>
        <end position="103"/>
    </location>
</feature>
<dbReference type="Proteomes" id="UP000076532">
    <property type="component" value="Unassembled WGS sequence"/>
</dbReference>
<sequence>MLALAAIFASPLLMLTTPPSLAKNPDFTAKSPGLRRPEDWASYFASPSPVKPDHARAMAGQHITNHTLFPRPLIQQVWFLPSVTAMYSLVDHRRSTVLVPTMI</sequence>
<protein>
    <submittedName>
        <fullName evidence="2">Uncharacterized protein</fullName>
    </submittedName>
</protein>
<proteinExistence type="predicted"/>
<keyword evidence="3" id="KW-1185">Reference proteome</keyword>
<dbReference type="EMBL" id="KV417573">
    <property type="protein sequence ID" value="KZP18361.1"/>
    <property type="molecule type" value="Genomic_DNA"/>
</dbReference>
<name>A0A166H0P9_9AGAM</name>
<evidence type="ECO:0000313" key="3">
    <source>
        <dbReference type="Proteomes" id="UP000076532"/>
    </source>
</evidence>